<dbReference type="Gene3D" id="3.40.630.30">
    <property type="match status" value="1"/>
</dbReference>
<name>A0A0X3VSY6_STRVO</name>
<sequence length="59" mass="6368">MSVIALDASSSCGERPFLHAAATNANAIRLYEWIGFTLRCRTVFSLVRHTGAAALEETA</sequence>
<dbReference type="Pfam" id="PF08445">
    <property type="entry name" value="FR47"/>
    <property type="match status" value="1"/>
</dbReference>
<dbReference type="Proteomes" id="UP000053413">
    <property type="component" value="Unassembled WGS sequence"/>
</dbReference>
<gene>
    <name evidence="2" type="ORF">ADL28_31560</name>
</gene>
<accession>A0A0X3VSY6</accession>
<dbReference type="RefSeq" id="WP_059147194.1">
    <property type="nucleotide sequence ID" value="NZ_LLZJ01000381.1"/>
</dbReference>
<dbReference type="InterPro" id="IPR013653">
    <property type="entry name" value="GCN5-like_dom"/>
</dbReference>
<proteinExistence type="predicted"/>
<dbReference type="EMBL" id="LLZJ01000381">
    <property type="protein sequence ID" value="KUL47825.1"/>
    <property type="molecule type" value="Genomic_DNA"/>
</dbReference>
<reference evidence="3" key="1">
    <citation type="submission" date="2015-10" db="EMBL/GenBank/DDBJ databases">
        <authorList>
            <person name="Ju K.-S."/>
            <person name="Doroghazi J.R."/>
            <person name="Metcalf W.W."/>
        </authorList>
    </citation>
    <scope>NUCLEOTIDE SEQUENCE [LARGE SCALE GENOMIC DNA]</scope>
    <source>
        <strain evidence="3">NRRL F-8817</strain>
    </source>
</reference>
<feature type="domain" description="GCN5-related N-acetyltransferase Rv2170-like" evidence="1">
    <location>
        <begin position="13"/>
        <end position="44"/>
    </location>
</feature>
<evidence type="ECO:0000313" key="3">
    <source>
        <dbReference type="Proteomes" id="UP000053413"/>
    </source>
</evidence>
<comment type="caution">
    <text evidence="2">The sequence shown here is derived from an EMBL/GenBank/DDBJ whole genome shotgun (WGS) entry which is preliminary data.</text>
</comment>
<evidence type="ECO:0000259" key="1">
    <source>
        <dbReference type="Pfam" id="PF08445"/>
    </source>
</evidence>
<protein>
    <recommendedName>
        <fullName evidence="1">GCN5-related N-acetyltransferase Rv2170-like domain-containing protein</fullName>
    </recommendedName>
</protein>
<dbReference type="GO" id="GO:0016747">
    <property type="term" value="F:acyltransferase activity, transferring groups other than amino-acyl groups"/>
    <property type="evidence" value="ECO:0007669"/>
    <property type="project" value="InterPro"/>
</dbReference>
<evidence type="ECO:0000313" key="2">
    <source>
        <dbReference type="EMBL" id="KUL47825.1"/>
    </source>
</evidence>
<organism evidence="2 3">
    <name type="scientific">Streptomyces violaceusniger</name>
    <dbReference type="NCBI Taxonomy" id="68280"/>
    <lineage>
        <taxon>Bacteria</taxon>
        <taxon>Bacillati</taxon>
        <taxon>Actinomycetota</taxon>
        <taxon>Actinomycetes</taxon>
        <taxon>Kitasatosporales</taxon>
        <taxon>Streptomycetaceae</taxon>
        <taxon>Streptomyces</taxon>
        <taxon>Streptomyces violaceusniger group</taxon>
    </lineage>
</organism>
<dbReference type="AlphaFoldDB" id="A0A0X3VSY6"/>